<evidence type="ECO:0000313" key="6">
    <source>
        <dbReference type="EMBL" id="KKQ44814.1"/>
    </source>
</evidence>
<dbReference type="PANTHER" id="PTHR44307:SF2">
    <property type="entry name" value="PHOSPHOETHANOLAMINE METHYLTRANSFERASE ISOFORM X1"/>
    <property type="match status" value="1"/>
</dbReference>
<reference evidence="6 7" key="1">
    <citation type="journal article" date="2015" name="Nature">
        <title>rRNA introns, odd ribosomes, and small enigmatic genomes across a large radiation of phyla.</title>
        <authorList>
            <person name="Brown C.T."/>
            <person name="Hug L.A."/>
            <person name="Thomas B.C."/>
            <person name="Sharon I."/>
            <person name="Castelle C.J."/>
            <person name="Singh A."/>
            <person name="Wilkins M.J."/>
            <person name="Williams K.H."/>
            <person name="Banfield J.F."/>
        </authorList>
    </citation>
    <scope>NUCLEOTIDE SEQUENCE [LARGE SCALE GENOMIC DNA]</scope>
</reference>
<dbReference type="SUPFAM" id="SSF53335">
    <property type="entry name" value="S-adenosyl-L-methionine-dependent methyltransferases"/>
    <property type="match status" value="1"/>
</dbReference>
<proteinExistence type="predicted"/>
<feature type="domain" description="Methyltransferase type 11" evidence="5">
    <location>
        <begin position="54"/>
        <end position="146"/>
    </location>
</feature>
<keyword evidence="2" id="KW-0489">Methyltransferase</keyword>
<dbReference type="GO" id="GO:0008757">
    <property type="term" value="F:S-adenosylmethionine-dependent methyltransferase activity"/>
    <property type="evidence" value="ECO:0007669"/>
    <property type="project" value="InterPro"/>
</dbReference>
<evidence type="ECO:0000256" key="1">
    <source>
        <dbReference type="ARBA" id="ARBA00005189"/>
    </source>
</evidence>
<dbReference type="EMBL" id="LBTR01000021">
    <property type="protein sequence ID" value="KKQ44814.1"/>
    <property type="molecule type" value="Genomic_DNA"/>
</dbReference>
<dbReference type="Pfam" id="PF08241">
    <property type="entry name" value="Methyltransf_11"/>
    <property type="match status" value="1"/>
</dbReference>
<evidence type="ECO:0000313" key="7">
    <source>
        <dbReference type="Proteomes" id="UP000034603"/>
    </source>
</evidence>
<evidence type="ECO:0000256" key="2">
    <source>
        <dbReference type="ARBA" id="ARBA00022603"/>
    </source>
</evidence>
<evidence type="ECO:0000259" key="5">
    <source>
        <dbReference type="Pfam" id="PF08241"/>
    </source>
</evidence>
<dbReference type="InterPro" id="IPR029063">
    <property type="entry name" value="SAM-dependent_MTases_sf"/>
</dbReference>
<dbReference type="CDD" id="cd02440">
    <property type="entry name" value="AdoMet_MTases"/>
    <property type="match status" value="1"/>
</dbReference>
<evidence type="ECO:0000256" key="3">
    <source>
        <dbReference type="ARBA" id="ARBA00022679"/>
    </source>
</evidence>
<keyword evidence="3" id="KW-0808">Transferase</keyword>
<sequence>MKSAQNDFFDTHSVLYPFPKLLIEEGFSKVFKLRDLKNKNYLDFLDLKKESKLLEVGCGDGVFLKRIVKTYKVKAWGIDISSNSIRRAKIDDEQKIKFRVADATKIPFPKNSFDNIICFDTLEHIKDQNKVIEEMIRVLKPGGKLLLFTINRNQKYTWNYWMDKIGIDIYRGYDHDPKLFLDSNNTVNLLNKSGMKILKVELYNGFFTLEADEVIMVSILILSKMKIFAKLPETGVLARFIISVLNIKSRLLLPVLEKLDIPWIKNGKSNGFFIVAQKL</sequence>
<organism evidence="6 7">
    <name type="scientific">Candidatus Woesebacteria bacterium GW2011_GWA1_37_8</name>
    <dbReference type="NCBI Taxonomy" id="1618546"/>
    <lineage>
        <taxon>Bacteria</taxon>
        <taxon>Candidatus Woeseibacteriota</taxon>
    </lineage>
</organism>
<dbReference type="InterPro" id="IPR013216">
    <property type="entry name" value="Methyltransf_11"/>
</dbReference>
<protein>
    <recommendedName>
        <fullName evidence="5">Methyltransferase type 11 domain-containing protein</fullName>
    </recommendedName>
</protein>
<name>A0A0G0K6W2_9BACT</name>
<evidence type="ECO:0000256" key="4">
    <source>
        <dbReference type="ARBA" id="ARBA00025707"/>
    </source>
</evidence>
<dbReference type="PANTHER" id="PTHR44307">
    <property type="entry name" value="PHOSPHOETHANOLAMINE METHYLTRANSFERASE"/>
    <property type="match status" value="1"/>
</dbReference>
<dbReference type="AlphaFoldDB" id="A0A0G0K6W2"/>
<comment type="pathway">
    <text evidence="4">Phospholipid metabolism.</text>
</comment>
<dbReference type="GO" id="GO:0032259">
    <property type="term" value="P:methylation"/>
    <property type="evidence" value="ECO:0007669"/>
    <property type="project" value="UniProtKB-KW"/>
</dbReference>
<accession>A0A0G0K6W2</accession>
<comment type="pathway">
    <text evidence="1">Lipid metabolism.</text>
</comment>
<comment type="caution">
    <text evidence="6">The sequence shown here is derived from an EMBL/GenBank/DDBJ whole genome shotgun (WGS) entry which is preliminary data.</text>
</comment>
<dbReference type="Gene3D" id="3.40.50.150">
    <property type="entry name" value="Vaccinia Virus protein VP39"/>
    <property type="match status" value="1"/>
</dbReference>
<gene>
    <name evidence="6" type="ORF">US62_C0021G0005</name>
</gene>
<dbReference type="Proteomes" id="UP000034603">
    <property type="component" value="Unassembled WGS sequence"/>
</dbReference>